<keyword evidence="2" id="KW-1133">Transmembrane helix</keyword>
<keyword evidence="2" id="KW-0812">Transmembrane</keyword>
<evidence type="ECO:0000313" key="4">
    <source>
        <dbReference type="Proteomes" id="UP001378242"/>
    </source>
</evidence>
<dbReference type="EMBL" id="JBAKAP010000009">
    <property type="protein sequence ID" value="MEL0617197.1"/>
    <property type="molecule type" value="Genomic_DNA"/>
</dbReference>
<name>A0ABU9GFE9_COBMA</name>
<comment type="caution">
    <text evidence="3">The sequence shown here is derived from an EMBL/GenBank/DDBJ whole genome shotgun (WGS) entry which is preliminary data.</text>
</comment>
<proteinExistence type="predicted"/>
<organism evidence="3 4">
    <name type="scientific">Cobetia marina</name>
    <name type="common">Deleya marina</name>
    <dbReference type="NCBI Taxonomy" id="28258"/>
    <lineage>
        <taxon>Bacteria</taxon>
        <taxon>Pseudomonadati</taxon>
        <taxon>Pseudomonadota</taxon>
        <taxon>Gammaproteobacteria</taxon>
        <taxon>Oceanospirillales</taxon>
        <taxon>Halomonadaceae</taxon>
        <taxon>Cobetia</taxon>
    </lineage>
</organism>
<feature type="transmembrane region" description="Helical" evidence="2">
    <location>
        <begin position="100"/>
        <end position="120"/>
    </location>
</feature>
<keyword evidence="4" id="KW-1185">Reference proteome</keyword>
<gene>
    <name evidence="3" type="ORF">V6243_10140</name>
</gene>
<evidence type="ECO:0000256" key="2">
    <source>
        <dbReference type="SAM" id="Phobius"/>
    </source>
</evidence>
<evidence type="ECO:0000256" key="1">
    <source>
        <dbReference type="SAM" id="MobiDB-lite"/>
    </source>
</evidence>
<accession>A0ABU9GFE9</accession>
<dbReference type="Proteomes" id="UP001378242">
    <property type="component" value="Unassembled WGS sequence"/>
</dbReference>
<protein>
    <recommendedName>
        <fullName evidence="5">CSD domain-containing protein</fullName>
    </recommendedName>
</protein>
<evidence type="ECO:0000313" key="3">
    <source>
        <dbReference type="EMBL" id="MEL0617197.1"/>
    </source>
</evidence>
<dbReference type="RefSeq" id="WP_341542446.1">
    <property type="nucleotide sequence ID" value="NZ_JBAKAP010000009.1"/>
</dbReference>
<sequence>MIGEITRFDDATQEGVITDDKGAEYVFDLVGWRGRGLPGPGLAVDFEARDGRASQVFNARVKQQKARRVVSMPPERELGEVQPSSAEAGKQPSGRREWPMGRVITGLAMAALVLAGLWFWH</sequence>
<evidence type="ECO:0008006" key="5">
    <source>
        <dbReference type="Google" id="ProtNLM"/>
    </source>
</evidence>
<reference evidence="3 4" key="1">
    <citation type="submission" date="2024-02" db="EMBL/GenBank/DDBJ databases">
        <title>Bacteria isolated from the canopy kelp, Nereocystis luetkeana.</title>
        <authorList>
            <person name="Pfister C.A."/>
            <person name="Younker I.T."/>
            <person name="Light S.H."/>
        </authorList>
    </citation>
    <scope>NUCLEOTIDE SEQUENCE [LARGE SCALE GENOMIC DNA]</scope>
    <source>
        <strain evidence="3 4">TI.5.07</strain>
    </source>
</reference>
<keyword evidence="2" id="KW-0472">Membrane</keyword>
<feature type="region of interest" description="Disordered" evidence="1">
    <location>
        <begin position="68"/>
        <end position="97"/>
    </location>
</feature>